<feature type="compositionally biased region" description="Low complexity" evidence="1">
    <location>
        <begin position="67"/>
        <end position="77"/>
    </location>
</feature>
<dbReference type="RefSeq" id="XP_029647716.1">
    <property type="nucleotide sequence ID" value="XM_029791856.1"/>
</dbReference>
<evidence type="ECO:0000313" key="3">
    <source>
        <dbReference type="RefSeq" id="XP_029647716.1"/>
    </source>
</evidence>
<dbReference type="AlphaFoldDB" id="A0A6P7TDQ4"/>
<gene>
    <name evidence="3" type="primary">LOC115221655</name>
</gene>
<dbReference type="KEGG" id="osn:115221655"/>
<feature type="compositionally biased region" description="Acidic residues" evidence="1">
    <location>
        <begin position="20"/>
        <end position="63"/>
    </location>
</feature>
<name>A0A6P7TDQ4_9MOLL</name>
<feature type="compositionally biased region" description="Acidic residues" evidence="1">
    <location>
        <begin position="78"/>
        <end position="97"/>
    </location>
</feature>
<feature type="region of interest" description="Disordered" evidence="1">
    <location>
        <begin position="126"/>
        <end position="146"/>
    </location>
</feature>
<reference evidence="3" key="1">
    <citation type="submission" date="2025-08" db="UniProtKB">
        <authorList>
            <consortium name="RefSeq"/>
        </authorList>
    </citation>
    <scope>IDENTIFICATION</scope>
</reference>
<accession>A0A6P7TDQ4</accession>
<sequence>MDEILWLIILSWPKYKTDYKDDDIDDDNDDDVVVDEFDNNGDDKDDDDDDDDTDAVDGDDDSDNHDVVVAAAATAVDADVEEDRENEDYGGGEEDEDNDIDYVFIHSDICWDRVLNIHIWLQAESTEDTENTGKETGDREGSTAPPSNFVERWVNVAKVTRVNCLALDIRLKAGIFVFRKFLRNIVIC</sequence>
<proteinExistence type="predicted"/>
<feature type="region of interest" description="Disordered" evidence="1">
    <location>
        <begin position="17"/>
        <end position="97"/>
    </location>
</feature>
<dbReference type="Proteomes" id="UP000515154">
    <property type="component" value="Linkage group LG18"/>
</dbReference>
<evidence type="ECO:0000313" key="2">
    <source>
        <dbReference type="Proteomes" id="UP000515154"/>
    </source>
</evidence>
<evidence type="ECO:0000256" key="1">
    <source>
        <dbReference type="SAM" id="MobiDB-lite"/>
    </source>
</evidence>
<keyword evidence="2" id="KW-1185">Reference proteome</keyword>
<protein>
    <submittedName>
        <fullName evidence="3">Uncharacterized protein F23B12.7-like</fullName>
    </submittedName>
</protein>
<feature type="compositionally biased region" description="Basic and acidic residues" evidence="1">
    <location>
        <begin position="131"/>
        <end position="141"/>
    </location>
</feature>
<organism evidence="2 3">
    <name type="scientific">Octopus sinensis</name>
    <name type="common">East Asian common octopus</name>
    <dbReference type="NCBI Taxonomy" id="2607531"/>
    <lineage>
        <taxon>Eukaryota</taxon>
        <taxon>Metazoa</taxon>
        <taxon>Spiralia</taxon>
        <taxon>Lophotrochozoa</taxon>
        <taxon>Mollusca</taxon>
        <taxon>Cephalopoda</taxon>
        <taxon>Coleoidea</taxon>
        <taxon>Octopodiformes</taxon>
        <taxon>Octopoda</taxon>
        <taxon>Incirrata</taxon>
        <taxon>Octopodidae</taxon>
        <taxon>Octopus</taxon>
    </lineage>
</organism>